<evidence type="ECO:0000256" key="4">
    <source>
        <dbReference type="ARBA" id="ARBA00023040"/>
    </source>
</evidence>
<dbReference type="OrthoDB" id="6076970at2759"/>
<organism evidence="11 12">
    <name type="scientific">Acanthaster planci</name>
    <name type="common">Crown-of-thorns starfish</name>
    <dbReference type="NCBI Taxonomy" id="133434"/>
    <lineage>
        <taxon>Eukaryota</taxon>
        <taxon>Metazoa</taxon>
        <taxon>Echinodermata</taxon>
        <taxon>Eleutherozoa</taxon>
        <taxon>Asterozoa</taxon>
        <taxon>Asteroidea</taxon>
        <taxon>Valvatacea</taxon>
        <taxon>Valvatida</taxon>
        <taxon>Acanthasteridae</taxon>
        <taxon>Acanthaster</taxon>
    </lineage>
</organism>
<dbReference type="OMA" id="WMRTIVN"/>
<evidence type="ECO:0000256" key="8">
    <source>
        <dbReference type="RuleBase" id="RU000688"/>
    </source>
</evidence>
<evidence type="ECO:0000256" key="7">
    <source>
        <dbReference type="ARBA" id="ARBA00023224"/>
    </source>
</evidence>
<keyword evidence="4 8" id="KW-0297">G-protein coupled receptor</keyword>
<reference evidence="12" key="1">
    <citation type="submission" date="2025-08" db="UniProtKB">
        <authorList>
            <consortium name="RefSeq"/>
        </authorList>
    </citation>
    <scope>IDENTIFICATION</scope>
</reference>
<feature type="domain" description="G-protein coupled receptors family 1 profile" evidence="10">
    <location>
        <begin position="51"/>
        <end position="333"/>
    </location>
</feature>
<dbReference type="RefSeq" id="XP_022082504.1">
    <property type="nucleotide sequence ID" value="XM_022226812.1"/>
</dbReference>
<dbReference type="GO" id="GO:0004930">
    <property type="term" value="F:G protein-coupled receptor activity"/>
    <property type="evidence" value="ECO:0007669"/>
    <property type="project" value="UniProtKB-KW"/>
</dbReference>
<proteinExistence type="inferred from homology"/>
<dbReference type="PANTHER" id="PTHR24243:SF208">
    <property type="entry name" value="PYROKININ-1 RECEPTOR"/>
    <property type="match status" value="1"/>
</dbReference>
<dbReference type="GeneID" id="110974881"/>
<dbReference type="PROSITE" id="PS00237">
    <property type="entry name" value="G_PROTEIN_RECEP_F1_1"/>
    <property type="match status" value="1"/>
</dbReference>
<accession>A0A8B7XNW5</accession>
<sequence length="370" mass="41629">MAVETTCDFDQVNDVLNLTDEADALKYEYTAAHIPLLTIVGPCLLVLGLLSNGTFLYVVFRVRWMRTIVNLYLVNLAVADILYLSVSSLDKLGRFMVSRVLNDQSTLGQAGCVLVYLTTDTASLASLSIVTLITVERYQAICRPVHHRLLRSWRRAAAHLASGWCLSLLYATFLIPSTYTFTTYCVIWPDDSRYSTYPSRVGYCNAHNETAQNALNGAQTLPFFIAFVINTVLYVKILKQLKRTSPCSDEPSLSQAVSLHRSRVRHQVSRMLLLNGVVSFLCLSPWEFTSFSVMLTGFIKPESQLLSEEQLFILAQVVRSLLYLNSCINPLVYNATNSRYRKAFRVALCPCSRQRIKPVNPQVLPSNKIS</sequence>
<evidence type="ECO:0000256" key="3">
    <source>
        <dbReference type="ARBA" id="ARBA00022989"/>
    </source>
</evidence>
<evidence type="ECO:0000313" key="12">
    <source>
        <dbReference type="RefSeq" id="XP_022082504.1"/>
    </source>
</evidence>
<dbReference type="PANTHER" id="PTHR24243">
    <property type="entry name" value="G-PROTEIN COUPLED RECEPTOR"/>
    <property type="match status" value="1"/>
</dbReference>
<evidence type="ECO:0000256" key="2">
    <source>
        <dbReference type="ARBA" id="ARBA00022692"/>
    </source>
</evidence>
<keyword evidence="7 8" id="KW-0807">Transducer</keyword>
<dbReference type="AlphaFoldDB" id="A0A8B7XNW5"/>
<dbReference type="InterPro" id="IPR017452">
    <property type="entry name" value="GPCR_Rhodpsn_7TM"/>
</dbReference>
<keyword evidence="3 9" id="KW-1133">Transmembrane helix</keyword>
<evidence type="ECO:0000256" key="1">
    <source>
        <dbReference type="ARBA" id="ARBA00004141"/>
    </source>
</evidence>
<evidence type="ECO:0000259" key="10">
    <source>
        <dbReference type="PROSITE" id="PS50262"/>
    </source>
</evidence>
<feature type="transmembrane region" description="Helical" evidence="9">
    <location>
        <begin position="106"/>
        <end position="135"/>
    </location>
</feature>
<dbReference type="CDD" id="cd00637">
    <property type="entry name" value="7tm_classA_rhodopsin-like"/>
    <property type="match status" value="1"/>
</dbReference>
<dbReference type="PRINTS" id="PR00237">
    <property type="entry name" value="GPCRRHODOPSN"/>
</dbReference>
<feature type="transmembrane region" description="Helical" evidence="9">
    <location>
        <begin position="311"/>
        <end position="332"/>
    </location>
</feature>
<protein>
    <submittedName>
        <fullName evidence="12">Thyrotropin-releasing hormone receptor-like</fullName>
    </submittedName>
</protein>
<evidence type="ECO:0000313" key="11">
    <source>
        <dbReference type="Proteomes" id="UP000694845"/>
    </source>
</evidence>
<dbReference type="KEGG" id="aplc:110974881"/>
<feature type="transmembrane region" description="Helical" evidence="9">
    <location>
        <begin position="217"/>
        <end position="235"/>
    </location>
</feature>
<name>A0A8B7XNW5_ACAPL</name>
<dbReference type="SMART" id="SM01381">
    <property type="entry name" value="7TM_GPCR_Srsx"/>
    <property type="match status" value="1"/>
</dbReference>
<keyword evidence="2 8" id="KW-0812">Transmembrane</keyword>
<feature type="transmembrane region" description="Helical" evidence="9">
    <location>
        <begin position="156"/>
        <end position="175"/>
    </location>
</feature>
<comment type="similarity">
    <text evidence="8">Belongs to the G-protein coupled receptor 1 family.</text>
</comment>
<dbReference type="SUPFAM" id="SSF81321">
    <property type="entry name" value="Family A G protein-coupled receptor-like"/>
    <property type="match status" value="1"/>
</dbReference>
<dbReference type="Gene3D" id="1.20.1070.10">
    <property type="entry name" value="Rhodopsin 7-helix transmembrane proteins"/>
    <property type="match status" value="1"/>
</dbReference>
<keyword evidence="11" id="KW-1185">Reference proteome</keyword>
<dbReference type="InterPro" id="IPR000276">
    <property type="entry name" value="GPCR_Rhodpsn"/>
</dbReference>
<dbReference type="PROSITE" id="PS50262">
    <property type="entry name" value="G_PROTEIN_RECEP_F1_2"/>
    <property type="match status" value="1"/>
</dbReference>
<evidence type="ECO:0000256" key="9">
    <source>
        <dbReference type="SAM" id="Phobius"/>
    </source>
</evidence>
<evidence type="ECO:0000256" key="6">
    <source>
        <dbReference type="ARBA" id="ARBA00023170"/>
    </source>
</evidence>
<keyword evidence="6 8" id="KW-0675">Receptor</keyword>
<feature type="transmembrane region" description="Helical" evidence="9">
    <location>
        <begin position="34"/>
        <end position="60"/>
    </location>
</feature>
<keyword evidence="5 9" id="KW-0472">Membrane</keyword>
<evidence type="ECO:0000256" key="5">
    <source>
        <dbReference type="ARBA" id="ARBA00023136"/>
    </source>
</evidence>
<dbReference type="GO" id="GO:0005886">
    <property type="term" value="C:plasma membrane"/>
    <property type="evidence" value="ECO:0007669"/>
    <property type="project" value="TreeGrafter"/>
</dbReference>
<comment type="subcellular location">
    <subcellularLocation>
        <location evidence="1">Membrane</location>
        <topology evidence="1">Multi-pass membrane protein</topology>
    </subcellularLocation>
</comment>
<feature type="transmembrane region" description="Helical" evidence="9">
    <location>
        <begin position="272"/>
        <end position="299"/>
    </location>
</feature>
<gene>
    <name evidence="12" type="primary">LOC110974881</name>
</gene>
<feature type="transmembrane region" description="Helical" evidence="9">
    <location>
        <begin position="67"/>
        <end position="86"/>
    </location>
</feature>
<dbReference type="Pfam" id="PF00001">
    <property type="entry name" value="7tm_1"/>
    <property type="match status" value="1"/>
</dbReference>
<dbReference type="Proteomes" id="UP000694845">
    <property type="component" value="Unplaced"/>
</dbReference>